<dbReference type="SUPFAM" id="SSF53756">
    <property type="entry name" value="UDP-Glycosyltransferase/glycogen phosphorylase"/>
    <property type="match status" value="1"/>
</dbReference>
<accession>A0A943EGL1</accession>
<dbReference type="InterPro" id="IPR028098">
    <property type="entry name" value="Glyco_trans_4-like_N"/>
</dbReference>
<organism evidence="3 4">
    <name type="scientific">Thomasclavelia spiroformis</name>
    <dbReference type="NCBI Taxonomy" id="29348"/>
    <lineage>
        <taxon>Bacteria</taxon>
        <taxon>Bacillati</taxon>
        <taxon>Bacillota</taxon>
        <taxon>Erysipelotrichia</taxon>
        <taxon>Erysipelotrichales</taxon>
        <taxon>Coprobacillaceae</taxon>
        <taxon>Thomasclavelia</taxon>
    </lineage>
</organism>
<evidence type="ECO:0000313" key="3">
    <source>
        <dbReference type="EMBL" id="MBS5587586.1"/>
    </source>
</evidence>
<dbReference type="PANTHER" id="PTHR45947:SF3">
    <property type="entry name" value="SULFOQUINOVOSYL TRANSFERASE SQD2"/>
    <property type="match status" value="1"/>
</dbReference>
<sequence length="346" mass="39756">MNKSIKVLHVLNTNTFSGAENVATQIINLCRKEGIESIYCSPVGKIQSALRDRNINYYPIVSLSVKNLKHVIEDFKPDIIHAHDRRATLIACICSKKIPIISHLHGKFMDMKKISLNNIMYSIAALKVNKIICVSNSINQEWILSKFFKNKISIVRNVIEIDTNLYNNLTLKYDICFIGRLVYEKNIPRLLKILKRLNDLNPSFKAVICGDGKEREYLTNFINTNKLNQSIEYKGFVNDPLKYIAQSKLMIMTSRTEGTPMVALESLLLGKPIISTPTDGLTEIIMNKKNGFLSDNDDEIIKYIQSILDNEKLYEQLCLEVMKFNLKINDVTEYKNYFISLYKNII</sequence>
<dbReference type="PANTHER" id="PTHR45947">
    <property type="entry name" value="SULFOQUINOVOSYL TRANSFERASE SQD2"/>
    <property type="match status" value="1"/>
</dbReference>
<proteinExistence type="predicted"/>
<name>A0A943EGL1_9FIRM</name>
<dbReference type="CDD" id="cd03811">
    <property type="entry name" value="GT4_GT28_WabH-like"/>
    <property type="match status" value="1"/>
</dbReference>
<feature type="domain" description="Glycosyltransferase subfamily 4-like N-terminal" evidence="2">
    <location>
        <begin position="17"/>
        <end position="162"/>
    </location>
</feature>
<dbReference type="Proteomes" id="UP000751224">
    <property type="component" value="Unassembled WGS sequence"/>
</dbReference>
<comment type="caution">
    <text evidence="3">The sequence shown here is derived from an EMBL/GenBank/DDBJ whole genome shotgun (WGS) entry which is preliminary data.</text>
</comment>
<evidence type="ECO:0000259" key="2">
    <source>
        <dbReference type="Pfam" id="PF13439"/>
    </source>
</evidence>
<protein>
    <submittedName>
        <fullName evidence="3">Glycosyltransferase</fullName>
    </submittedName>
</protein>
<evidence type="ECO:0000259" key="1">
    <source>
        <dbReference type="Pfam" id="PF00534"/>
    </source>
</evidence>
<dbReference type="RefSeq" id="WP_297670198.1">
    <property type="nucleotide sequence ID" value="NZ_JAGZCC010000007.1"/>
</dbReference>
<dbReference type="Gene3D" id="3.40.50.2000">
    <property type="entry name" value="Glycogen Phosphorylase B"/>
    <property type="match status" value="2"/>
</dbReference>
<dbReference type="Pfam" id="PF13439">
    <property type="entry name" value="Glyco_transf_4"/>
    <property type="match status" value="1"/>
</dbReference>
<feature type="domain" description="Glycosyl transferase family 1" evidence="1">
    <location>
        <begin position="172"/>
        <end position="317"/>
    </location>
</feature>
<dbReference type="Pfam" id="PF00534">
    <property type="entry name" value="Glycos_transf_1"/>
    <property type="match status" value="1"/>
</dbReference>
<dbReference type="AlphaFoldDB" id="A0A943EGL1"/>
<evidence type="ECO:0000313" key="4">
    <source>
        <dbReference type="Proteomes" id="UP000751224"/>
    </source>
</evidence>
<gene>
    <name evidence="3" type="ORF">KHX14_02040</name>
</gene>
<dbReference type="InterPro" id="IPR001296">
    <property type="entry name" value="Glyco_trans_1"/>
</dbReference>
<dbReference type="GO" id="GO:0016757">
    <property type="term" value="F:glycosyltransferase activity"/>
    <property type="evidence" value="ECO:0007669"/>
    <property type="project" value="InterPro"/>
</dbReference>
<dbReference type="EMBL" id="JAGZCC010000007">
    <property type="protein sequence ID" value="MBS5587586.1"/>
    <property type="molecule type" value="Genomic_DNA"/>
</dbReference>
<dbReference type="InterPro" id="IPR050194">
    <property type="entry name" value="Glycosyltransferase_grp1"/>
</dbReference>
<reference evidence="3" key="1">
    <citation type="submission" date="2021-02" db="EMBL/GenBank/DDBJ databases">
        <title>Infant gut strain persistence is associated with maternal origin, phylogeny, and functional potential including surface adhesion and iron acquisition.</title>
        <authorList>
            <person name="Lou Y.C."/>
        </authorList>
    </citation>
    <scope>NUCLEOTIDE SEQUENCE</scope>
    <source>
        <strain evidence="3">L3_108_000G1_dasL3_108_000G1_metabat.metabat.11</strain>
    </source>
</reference>